<evidence type="ECO:0000313" key="5">
    <source>
        <dbReference type="EMBL" id="AEH61468.1"/>
    </source>
</evidence>
<dbReference type="RefSeq" id="WP_013898904.1">
    <property type="nucleotide sequence ID" value="NC_015676.1"/>
</dbReference>
<dbReference type="PRINTS" id="PR00080">
    <property type="entry name" value="SDRFAMILY"/>
</dbReference>
<gene>
    <name evidence="5" type="ordered locus">Mzhil_1632</name>
</gene>
<organism evidence="5 6">
    <name type="scientific">Methanosalsum zhilinae (strain DSM 4017 / NBRC 107636 / OCM 62 / WeN5)</name>
    <name type="common">Methanohalophilus zhilinae</name>
    <dbReference type="NCBI Taxonomy" id="679901"/>
    <lineage>
        <taxon>Archaea</taxon>
        <taxon>Methanobacteriati</taxon>
        <taxon>Methanobacteriota</taxon>
        <taxon>Stenosarchaea group</taxon>
        <taxon>Methanomicrobia</taxon>
        <taxon>Methanosarcinales</taxon>
        <taxon>Methanosarcinaceae</taxon>
        <taxon>Methanosalsum</taxon>
    </lineage>
</organism>
<dbReference type="Pfam" id="PF00106">
    <property type="entry name" value="adh_short"/>
    <property type="match status" value="1"/>
</dbReference>
<evidence type="ECO:0000256" key="2">
    <source>
        <dbReference type="ARBA" id="ARBA00023002"/>
    </source>
</evidence>
<dbReference type="PANTHER" id="PTHR42760">
    <property type="entry name" value="SHORT-CHAIN DEHYDROGENASES/REDUCTASES FAMILY MEMBER"/>
    <property type="match status" value="1"/>
</dbReference>
<dbReference type="PANTHER" id="PTHR42760:SF133">
    <property type="entry name" value="3-OXOACYL-[ACYL-CARRIER-PROTEIN] REDUCTASE"/>
    <property type="match status" value="1"/>
</dbReference>
<dbReference type="GeneID" id="10823272"/>
<evidence type="ECO:0000313" key="6">
    <source>
        <dbReference type="Proteomes" id="UP000006622"/>
    </source>
</evidence>
<accession>F7XPU7</accession>
<dbReference type="GO" id="GO:0006633">
    <property type="term" value="P:fatty acid biosynthetic process"/>
    <property type="evidence" value="ECO:0007669"/>
    <property type="project" value="TreeGrafter"/>
</dbReference>
<dbReference type="InterPro" id="IPR057326">
    <property type="entry name" value="KR_dom"/>
</dbReference>
<dbReference type="PROSITE" id="PS00061">
    <property type="entry name" value="ADH_SHORT"/>
    <property type="match status" value="1"/>
</dbReference>
<sequence length="230" mass="24824">MMRLKGHVAVVTGAGRGIGRAICLALADEGADIVAAARTEAEISQTAEMVKQKGSRALAVQTDVHSEMDVENLMTRTAERFGKIDILVNCAGTAVRKPFVETTTQEYDTIMDTNVKGVYLCTKHALRYMVPRNSGRIVNISSGAGKHGIPSLAVYSASKAAVIGLTQALAYELDEIRVYALCPGGVDTGMYRSMFDDEPPLKPEDVAYQVMEMCLPESVIPTGSAIEMYR</sequence>
<dbReference type="SUPFAM" id="SSF51735">
    <property type="entry name" value="NAD(P)-binding Rossmann-fold domains"/>
    <property type="match status" value="1"/>
</dbReference>
<keyword evidence="6" id="KW-1185">Reference proteome</keyword>
<dbReference type="FunFam" id="3.40.50.720:FF:000084">
    <property type="entry name" value="Short-chain dehydrogenase reductase"/>
    <property type="match status" value="1"/>
</dbReference>
<proteinExistence type="inferred from homology"/>
<dbReference type="InterPro" id="IPR036291">
    <property type="entry name" value="NAD(P)-bd_dom_sf"/>
</dbReference>
<dbReference type="Gene3D" id="3.40.50.720">
    <property type="entry name" value="NAD(P)-binding Rossmann-like Domain"/>
    <property type="match status" value="1"/>
</dbReference>
<dbReference type="PRINTS" id="PR00081">
    <property type="entry name" value="GDHRDH"/>
</dbReference>
<dbReference type="InterPro" id="IPR002347">
    <property type="entry name" value="SDR_fam"/>
</dbReference>
<dbReference type="CDD" id="cd05233">
    <property type="entry name" value="SDR_c"/>
    <property type="match status" value="1"/>
</dbReference>
<dbReference type="GO" id="GO:0016616">
    <property type="term" value="F:oxidoreductase activity, acting on the CH-OH group of donors, NAD or NADP as acceptor"/>
    <property type="evidence" value="ECO:0007669"/>
    <property type="project" value="UniProtKB-ARBA"/>
</dbReference>
<dbReference type="STRING" id="679901.Mzhil_1632"/>
<feature type="domain" description="Ketoreductase" evidence="4">
    <location>
        <begin position="7"/>
        <end position="187"/>
    </location>
</feature>
<dbReference type="EMBL" id="CP002101">
    <property type="protein sequence ID" value="AEH61468.1"/>
    <property type="molecule type" value="Genomic_DNA"/>
</dbReference>
<dbReference type="HOGENOM" id="CLU_010194_2_10_2"/>
<reference evidence="5" key="1">
    <citation type="submission" date="2010-07" db="EMBL/GenBank/DDBJ databases">
        <title>The complete genome of Methanosalsum zhilinae DSM 4017.</title>
        <authorList>
            <consortium name="US DOE Joint Genome Institute (JGI-PGF)"/>
            <person name="Lucas S."/>
            <person name="Copeland A."/>
            <person name="Lapidus A."/>
            <person name="Glavina del Rio T."/>
            <person name="Dalin E."/>
            <person name="Tice H."/>
            <person name="Bruce D."/>
            <person name="Goodwin L."/>
            <person name="Pitluck S."/>
            <person name="Kyrpides N."/>
            <person name="Mavromatis K."/>
            <person name="Ovchinnikova G."/>
            <person name="Daligault H."/>
            <person name="Detter J.C."/>
            <person name="Han C."/>
            <person name="Tapia R."/>
            <person name="Larimer F."/>
            <person name="Land M."/>
            <person name="Hauser L."/>
            <person name="Markowitz V."/>
            <person name="Cheng J.-F."/>
            <person name="Hugenholtz P."/>
            <person name="Woyke T."/>
            <person name="Wu D."/>
            <person name="Spring S."/>
            <person name="Schueler E."/>
            <person name="Brambilla E."/>
            <person name="Klenk H.-P."/>
            <person name="Eisen J.A."/>
        </authorList>
    </citation>
    <scope>NUCLEOTIDE SEQUENCE</scope>
    <source>
        <strain evidence="5">DSM 4017</strain>
    </source>
</reference>
<dbReference type="Proteomes" id="UP000006622">
    <property type="component" value="Chromosome"/>
</dbReference>
<evidence type="ECO:0000256" key="1">
    <source>
        <dbReference type="ARBA" id="ARBA00006484"/>
    </source>
</evidence>
<dbReference type="SMART" id="SM00822">
    <property type="entry name" value="PKS_KR"/>
    <property type="match status" value="1"/>
</dbReference>
<dbReference type="AlphaFoldDB" id="F7XPU7"/>
<comment type="similarity">
    <text evidence="1 3">Belongs to the short-chain dehydrogenases/reductases (SDR) family.</text>
</comment>
<evidence type="ECO:0000256" key="3">
    <source>
        <dbReference type="RuleBase" id="RU000363"/>
    </source>
</evidence>
<dbReference type="InterPro" id="IPR020904">
    <property type="entry name" value="Sc_DH/Rdtase_CS"/>
</dbReference>
<keyword evidence="2" id="KW-0560">Oxidoreductase</keyword>
<protein>
    <submittedName>
        <fullName evidence="5">Short-chain dehydrogenase/reductase SDR</fullName>
    </submittedName>
</protein>
<name>F7XPU7_METZD</name>
<evidence type="ECO:0000259" key="4">
    <source>
        <dbReference type="SMART" id="SM00822"/>
    </source>
</evidence>
<dbReference type="KEGG" id="mzh:Mzhil_1632"/>
<dbReference type="GO" id="GO:0048038">
    <property type="term" value="F:quinone binding"/>
    <property type="evidence" value="ECO:0007669"/>
    <property type="project" value="TreeGrafter"/>
</dbReference>